<dbReference type="Proteomes" id="UP000594263">
    <property type="component" value="Unplaced"/>
</dbReference>
<dbReference type="Pfam" id="PF06814">
    <property type="entry name" value="GOST_TM"/>
    <property type="match status" value="1"/>
</dbReference>
<dbReference type="PROSITE" id="PS51257">
    <property type="entry name" value="PROKAR_LIPOPROTEIN"/>
    <property type="match status" value="1"/>
</dbReference>
<feature type="chain" id="PRO_5029798312" description="GOST seven transmembrane domain-containing protein" evidence="8">
    <location>
        <begin position="35"/>
        <end position="537"/>
    </location>
</feature>
<dbReference type="AlphaFoldDB" id="A0A7N0RF98"/>
<feature type="transmembrane region" description="Helical" evidence="7">
    <location>
        <begin position="364"/>
        <end position="388"/>
    </location>
</feature>
<name>A0A7N0RF98_KALFE</name>
<reference evidence="10" key="1">
    <citation type="submission" date="2021-01" db="UniProtKB">
        <authorList>
            <consortium name="EnsemblPlants"/>
        </authorList>
    </citation>
    <scope>IDENTIFICATION</scope>
</reference>
<keyword evidence="5 7" id="KW-0472">Membrane</keyword>
<dbReference type="Gramene" id="Kaladp0011s0125.1.v1.1">
    <property type="protein sequence ID" value="Kaladp0011s0125.1.v1.1"/>
    <property type="gene ID" value="Kaladp0011s0125.v1.1"/>
</dbReference>
<dbReference type="GO" id="GO:0016020">
    <property type="term" value="C:membrane"/>
    <property type="evidence" value="ECO:0007669"/>
    <property type="project" value="UniProtKB-SubCell"/>
</dbReference>
<evidence type="ECO:0000256" key="4">
    <source>
        <dbReference type="ARBA" id="ARBA00022989"/>
    </source>
</evidence>
<evidence type="ECO:0000259" key="9">
    <source>
        <dbReference type="Pfam" id="PF06814"/>
    </source>
</evidence>
<dbReference type="PANTHER" id="PTHR21229:SF1">
    <property type="entry name" value="GH17801P"/>
    <property type="match status" value="1"/>
</dbReference>
<organism evidence="10 11">
    <name type="scientific">Kalanchoe fedtschenkoi</name>
    <name type="common">Lavender scallops</name>
    <name type="synonym">South American air plant</name>
    <dbReference type="NCBI Taxonomy" id="63787"/>
    <lineage>
        <taxon>Eukaryota</taxon>
        <taxon>Viridiplantae</taxon>
        <taxon>Streptophyta</taxon>
        <taxon>Embryophyta</taxon>
        <taxon>Tracheophyta</taxon>
        <taxon>Spermatophyta</taxon>
        <taxon>Magnoliopsida</taxon>
        <taxon>eudicotyledons</taxon>
        <taxon>Gunneridae</taxon>
        <taxon>Pentapetalae</taxon>
        <taxon>Saxifragales</taxon>
        <taxon>Crassulaceae</taxon>
        <taxon>Kalanchoe</taxon>
    </lineage>
</organism>
<feature type="transmembrane region" description="Helical" evidence="7">
    <location>
        <begin position="409"/>
        <end position="430"/>
    </location>
</feature>
<dbReference type="InterPro" id="IPR053937">
    <property type="entry name" value="GOST_TM"/>
</dbReference>
<dbReference type="InterPro" id="IPR009637">
    <property type="entry name" value="GPR107/GPR108-like"/>
</dbReference>
<dbReference type="PANTHER" id="PTHR21229">
    <property type="entry name" value="LUNG SEVEN TRANSMEMBRANE RECEPTOR"/>
    <property type="match status" value="1"/>
</dbReference>
<protein>
    <recommendedName>
        <fullName evidence="9">GOST seven transmembrane domain-containing protein</fullName>
    </recommendedName>
</protein>
<feature type="transmembrane region" description="Helical" evidence="7">
    <location>
        <begin position="442"/>
        <end position="466"/>
    </location>
</feature>
<evidence type="ECO:0000256" key="3">
    <source>
        <dbReference type="ARBA" id="ARBA00022729"/>
    </source>
</evidence>
<feature type="signal peptide" evidence="8">
    <location>
        <begin position="1"/>
        <end position="34"/>
    </location>
</feature>
<accession>A0A7N0RF98</accession>
<evidence type="ECO:0000256" key="1">
    <source>
        <dbReference type="ARBA" id="ARBA00004141"/>
    </source>
</evidence>
<evidence type="ECO:0000313" key="11">
    <source>
        <dbReference type="Proteomes" id="UP000594263"/>
    </source>
</evidence>
<dbReference type="GO" id="GO:0072659">
    <property type="term" value="P:protein localization to plasma membrane"/>
    <property type="evidence" value="ECO:0007669"/>
    <property type="project" value="EnsemblPlants"/>
</dbReference>
<evidence type="ECO:0000313" key="10">
    <source>
        <dbReference type="EnsemblPlants" id="Kaladp0011s0125.1.v1.1"/>
    </source>
</evidence>
<dbReference type="OMA" id="WIAYEVY"/>
<keyword evidence="3 8" id="KW-0732">Signal</keyword>
<sequence length="537" mass="58933">MDLGRGRAASGSSSDPSLILTLLILLSAIASCNASIHAYNLDSFSEVGNAYLLHGGSEGVVASSADSDGAGGSAARDGLSYIKFQNITFWRTEEAAGEFTDLENATSLVQAVIFEAADRDTIGGSAYGGQRSICCTPDLAKLEGCKEGQVIKFPSTTNINWPIVWDVVFNGDSLSANMDGKEVSITKTGMYNLFFVACDPKLKGLRMSGETVWKNPDGYLPGRMAPFLNFYALMSLAYVLLSVLWLIQYVRFRNDVLQLQHCVTAVIALGLVEMSLWYLDYAYFNNTGVRPVQITSWVVTIGAIRKTVSRLLILCVSMGFGVVKPTLGGLTGKVVLLGVTYFLASELLDITEYVGTINDISGRARIFLVVPDVFLNAFLIIWIFTSLAKTLEQLQAKRSSVKLDIYRKFSNALVIMVVASVAWIGYEVYFKATDPYNERWQSAWIITAFWDVLAFVLLAVICYLWAPSQSSQRYAYSGEKGDASDDEESQSLTRSTTEGDVSLVKQHKRDSSINQANSDFNSEDEEEDTPQQDGKGH</sequence>
<keyword evidence="2 7" id="KW-0812">Transmembrane</keyword>
<feature type="compositionally biased region" description="Acidic residues" evidence="6">
    <location>
        <begin position="521"/>
        <end position="530"/>
    </location>
</feature>
<feature type="transmembrane region" description="Helical" evidence="7">
    <location>
        <begin position="259"/>
        <end position="279"/>
    </location>
</feature>
<feature type="compositionally biased region" description="Polar residues" evidence="6">
    <location>
        <begin position="490"/>
        <end position="499"/>
    </location>
</feature>
<proteinExistence type="predicted"/>
<dbReference type="EnsemblPlants" id="Kaladp0011s0125.1.v1.1">
    <property type="protein sequence ID" value="Kaladp0011s0125.1.v1.1"/>
    <property type="gene ID" value="Kaladp0011s0125.v1.1"/>
</dbReference>
<evidence type="ECO:0000256" key="8">
    <source>
        <dbReference type="SAM" id="SignalP"/>
    </source>
</evidence>
<keyword evidence="11" id="KW-1185">Reference proteome</keyword>
<dbReference type="GO" id="GO:0005802">
    <property type="term" value="C:trans-Golgi network"/>
    <property type="evidence" value="ECO:0007669"/>
    <property type="project" value="EnsemblPlants"/>
</dbReference>
<feature type="transmembrane region" description="Helical" evidence="7">
    <location>
        <begin position="228"/>
        <end position="247"/>
    </location>
</feature>
<evidence type="ECO:0000256" key="5">
    <source>
        <dbReference type="ARBA" id="ARBA00023136"/>
    </source>
</evidence>
<feature type="region of interest" description="Disordered" evidence="6">
    <location>
        <begin position="476"/>
        <end position="537"/>
    </location>
</feature>
<feature type="domain" description="GOST seven transmembrane" evidence="9">
    <location>
        <begin position="226"/>
        <end position="472"/>
    </location>
</feature>
<comment type="subcellular location">
    <subcellularLocation>
        <location evidence="1">Membrane</location>
        <topology evidence="1">Multi-pass membrane protein</topology>
    </subcellularLocation>
</comment>
<dbReference type="GO" id="GO:2001008">
    <property type="term" value="P:positive regulation of cellulose biosynthetic process"/>
    <property type="evidence" value="ECO:0007669"/>
    <property type="project" value="EnsemblPlants"/>
</dbReference>
<evidence type="ECO:0000256" key="7">
    <source>
        <dbReference type="SAM" id="Phobius"/>
    </source>
</evidence>
<evidence type="ECO:0000256" key="6">
    <source>
        <dbReference type="SAM" id="MobiDB-lite"/>
    </source>
</evidence>
<evidence type="ECO:0000256" key="2">
    <source>
        <dbReference type="ARBA" id="ARBA00022692"/>
    </source>
</evidence>
<keyword evidence="4 7" id="KW-1133">Transmembrane helix</keyword>